<evidence type="ECO:0000313" key="8">
    <source>
        <dbReference type="Proteomes" id="UP000070366"/>
    </source>
</evidence>
<dbReference type="SUPFAM" id="SSF46894">
    <property type="entry name" value="C-terminal effector domain of the bipartite response regulators"/>
    <property type="match status" value="1"/>
</dbReference>
<keyword evidence="4" id="KW-0175">Coiled coil</keyword>
<dbReference type="InterPro" id="IPR035965">
    <property type="entry name" value="PAS-like_dom_sf"/>
</dbReference>
<dbReference type="CDD" id="cd00130">
    <property type="entry name" value="PAS"/>
    <property type="match status" value="1"/>
</dbReference>
<dbReference type="InterPro" id="IPR016032">
    <property type="entry name" value="Sig_transdc_resp-reg_C-effctor"/>
</dbReference>
<dbReference type="InterPro" id="IPR036388">
    <property type="entry name" value="WH-like_DNA-bd_sf"/>
</dbReference>
<dbReference type="SMART" id="SM00091">
    <property type="entry name" value="PAS"/>
    <property type="match status" value="1"/>
</dbReference>
<feature type="coiled-coil region" evidence="4">
    <location>
        <begin position="148"/>
        <end position="192"/>
    </location>
</feature>
<dbReference type="PANTHER" id="PTHR44688">
    <property type="entry name" value="DNA-BINDING TRANSCRIPTIONAL ACTIVATOR DEVR_DOSR"/>
    <property type="match status" value="1"/>
</dbReference>
<evidence type="ECO:0000256" key="4">
    <source>
        <dbReference type="SAM" id="Coils"/>
    </source>
</evidence>
<dbReference type="SUPFAM" id="SSF55785">
    <property type="entry name" value="PYP-like sensor domain (PAS domain)"/>
    <property type="match status" value="1"/>
</dbReference>
<dbReference type="InterPro" id="IPR000014">
    <property type="entry name" value="PAS"/>
</dbReference>
<evidence type="ECO:0000313" key="7">
    <source>
        <dbReference type="EMBL" id="KXK65246.1"/>
    </source>
</evidence>
<dbReference type="RefSeq" id="WP_147554715.1">
    <property type="nucleotide sequence ID" value="NZ_CABMOF010000008.1"/>
</dbReference>
<dbReference type="STRING" id="626937.HMPREF3293_01835"/>
<dbReference type="CDD" id="cd06170">
    <property type="entry name" value="LuxR_C_like"/>
    <property type="match status" value="1"/>
</dbReference>
<keyword evidence="8" id="KW-1185">Reference proteome</keyword>
<dbReference type="EMBL" id="LSZW01000062">
    <property type="protein sequence ID" value="KXK65246.1"/>
    <property type="molecule type" value="Genomic_DNA"/>
</dbReference>
<dbReference type="PROSITE" id="PS50113">
    <property type="entry name" value="PAC"/>
    <property type="match status" value="1"/>
</dbReference>
<dbReference type="PROSITE" id="PS00622">
    <property type="entry name" value="HTH_LUXR_1"/>
    <property type="match status" value="1"/>
</dbReference>
<evidence type="ECO:0000256" key="3">
    <source>
        <dbReference type="ARBA" id="ARBA00023163"/>
    </source>
</evidence>
<dbReference type="PANTHER" id="PTHR44688:SF16">
    <property type="entry name" value="DNA-BINDING TRANSCRIPTIONAL ACTIVATOR DEVR_DOSR"/>
    <property type="match status" value="1"/>
</dbReference>
<dbReference type="Gene3D" id="3.30.450.20">
    <property type="entry name" value="PAS domain"/>
    <property type="match status" value="1"/>
</dbReference>
<feature type="domain" description="PAC" evidence="6">
    <location>
        <begin position="102"/>
        <end position="157"/>
    </location>
</feature>
<evidence type="ECO:0000259" key="5">
    <source>
        <dbReference type="PROSITE" id="PS50043"/>
    </source>
</evidence>
<proteinExistence type="predicted"/>
<protein>
    <submittedName>
        <fullName evidence="7">PAS domain S-box protein</fullName>
    </submittedName>
</protein>
<dbReference type="PROSITE" id="PS50043">
    <property type="entry name" value="HTH_LUXR_2"/>
    <property type="match status" value="1"/>
</dbReference>
<dbReference type="GO" id="GO:0003677">
    <property type="term" value="F:DNA binding"/>
    <property type="evidence" value="ECO:0007669"/>
    <property type="project" value="UniProtKB-KW"/>
</dbReference>
<keyword evidence="3" id="KW-0804">Transcription</keyword>
<reference evidence="7 8" key="1">
    <citation type="submission" date="2016-02" db="EMBL/GenBank/DDBJ databases">
        <authorList>
            <person name="Wen L."/>
            <person name="He K."/>
            <person name="Yang H."/>
        </authorList>
    </citation>
    <scope>NUCLEOTIDE SEQUENCE [LARGE SCALE GENOMIC DNA]</scope>
    <source>
        <strain evidence="7 8">DSM 22607</strain>
    </source>
</reference>
<sequence>MRNDKMAESTGWVFKPDVPTAISVDTEDEFLSNTELYEAVLSSIQDGISVLKPDFKIIYVNKSMLHWYPGEDNVLGQKCYEVFHGRTEPCVCCPTIRAVRTAAPQMDLVPYTTDGEDSGWQKLYAVPVLDKNGHVVLVIEYIRDITFQKRVETNMNELAELYENLEAQNDMLMEILNQRERYKEDLEQTITQNVEKYIRPSLNYLKKNVKERDLNIVAGLIDEIVYPITKKRPSVFDRLSPRELQVCTMIKEGYTSKEIADALFITKKTVDYHRSSIRKKLGLQNENLRVYLETHL</sequence>
<evidence type="ECO:0000259" key="6">
    <source>
        <dbReference type="PROSITE" id="PS50113"/>
    </source>
</evidence>
<dbReference type="Pfam" id="PF08448">
    <property type="entry name" value="PAS_4"/>
    <property type="match status" value="1"/>
</dbReference>
<comment type="caution">
    <text evidence="7">The sequence shown here is derived from an EMBL/GenBank/DDBJ whole genome shotgun (WGS) entry which is preliminary data.</text>
</comment>
<dbReference type="AlphaFoldDB" id="A0A136Q3Y9"/>
<dbReference type="InterPro" id="IPR000792">
    <property type="entry name" value="Tscrpt_reg_LuxR_C"/>
</dbReference>
<dbReference type="Proteomes" id="UP000070366">
    <property type="component" value="Unassembled WGS sequence"/>
</dbReference>
<dbReference type="SMART" id="SM00421">
    <property type="entry name" value="HTH_LUXR"/>
    <property type="match status" value="1"/>
</dbReference>
<dbReference type="GO" id="GO:0006355">
    <property type="term" value="P:regulation of DNA-templated transcription"/>
    <property type="evidence" value="ECO:0007669"/>
    <property type="project" value="InterPro"/>
</dbReference>
<organism evidence="7 8">
    <name type="scientific">Christensenella minuta</name>
    <dbReference type="NCBI Taxonomy" id="626937"/>
    <lineage>
        <taxon>Bacteria</taxon>
        <taxon>Bacillati</taxon>
        <taxon>Bacillota</taxon>
        <taxon>Clostridia</taxon>
        <taxon>Christensenellales</taxon>
        <taxon>Christensenellaceae</taxon>
        <taxon>Christensenella</taxon>
    </lineage>
</organism>
<dbReference type="PRINTS" id="PR00038">
    <property type="entry name" value="HTHLUXR"/>
</dbReference>
<dbReference type="Gene3D" id="1.10.10.10">
    <property type="entry name" value="Winged helix-like DNA-binding domain superfamily/Winged helix DNA-binding domain"/>
    <property type="match status" value="1"/>
</dbReference>
<name>A0A136Q3Y9_9FIRM</name>
<keyword evidence="1" id="KW-0805">Transcription regulation</keyword>
<dbReference type="Pfam" id="PF00196">
    <property type="entry name" value="GerE"/>
    <property type="match status" value="1"/>
</dbReference>
<dbReference type="InterPro" id="IPR013656">
    <property type="entry name" value="PAS_4"/>
</dbReference>
<gene>
    <name evidence="7" type="ORF">HMPREF3293_01835</name>
</gene>
<keyword evidence="2" id="KW-0238">DNA-binding</keyword>
<evidence type="ECO:0000256" key="1">
    <source>
        <dbReference type="ARBA" id="ARBA00023015"/>
    </source>
</evidence>
<feature type="domain" description="HTH luxR-type" evidence="5">
    <location>
        <begin position="232"/>
        <end position="296"/>
    </location>
</feature>
<accession>A0A136Q3Y9</accession>
<dbReference type="InterPro" id="IPR000700">
    <property type="entry name" value="PAS-assoc_C"/>
</dbReference>
<evidence type="ECO:0000256" key="2">
    <source>
        <dbReference type="ARBA" id="ARBA00023125"/>
    </source>
</evidence>